<sequence length="311" mass="34578">MAGDEPKSSAVKDDADEDPYNHPYDGFGWFQNVMDDPNPNLMDMAFTENTSPSMCPPLLPLDVDQTQLFHELDLSISNYDTNDDFDVLSFFDDGFTTSLDMLEPLNDCPNENVNNDSQAEITYDYVNDHNNNNVGETTRLEVSTRVFGDPNGPNYEIGGTSTTPVASDKDFACDCCTMLRELVHLKEGEIMTTLVIYGGIGFICHAFLHTRLLPSDSTEPQPQNQPEPQKIHLMDLTMEEVKKFIEDYCSQRLVSGLSLVQDTNAAFYEAMSVNSIFNQSPPMLAPPTFTEALDVSLVPLNVGRATEEPTA</sequence>
<name>R0GGC1_9BRAS</name>
<evidence type="ECO:0000313" key="1">
    <source>
        <dbReference type="EMBL" id="EOA34746.1"/>
    </source>
</evidence>
<accession>R0GGC1</accession>
<gene>
    <name evidence="1" type="ORF">CARUB_v10022318mg</name>
</gene>
<reference evidence="2" key="1">
    <citation type="journal article" date="2013" name="Nat. Genet.">
        <title>The Capsella rubella genome and the genomic consequences of rapid mating system evolution.</title>
        <authorList>
            <person name="Slotte T."/>
            <person name="Hazzouri K.M."/>
            <person name="Agren J.A."/>
            <person name="Koenig D."/>
            <person name="Maumus F."/>
            <person name="Guo Y.L."/>
            <person name="Steige K."/>
            <person name="Platts A.E."/>
            <person name="Escobar J.S."/>
            <person name="Newman L.K."/>
            <person name="Wang W."/>
            <person name="Mandakova T."/>
            <person name="Vello E."/>
            <person name="Smith L.M."/>
            <person name="Henz S.R."/>
            <person name="Steffen J."/>
            <person name="Takuno S."/>
            <person name="Brandvain Y."/>
            <person name="Coop G."/>
            <person name="Andolfatto P."/>
            <person name="Hu T.T."/>
            <person name="Blanchette M."/>
            <person name="Clark R.M."/>
            <person name="Quesneville H."/>
            <person name="Nordborg M."/>
            <person name="Gaut B.S."/>
            <person name="Lysak M.A."/>
            <person name="Jenkins J."/>
            <person name="Grimwood J."/>
            <person name="Chapman J."/>
            <person name="Prochnik S."/>
            <person name="Shu S."/>
            <person name="Rokhsar D."/>
            <person name="Schmutz J."/>
            <person name="Weigel D."/>
            <person name="Wright S.I."/>
        </authorList>
    </citation>
    <scope>NUCLEOTIDE SEQUENCE [LARGE SCALE GENOMIC DNA]</scope>
    <source>
        <strain evidence="2">cv. Monte Gargano</strain>
    </source>
</reference>
<protein>
    <submittedName>
        <fullName evidence="1">Uncharacterized protein</fullName>
    </submittedName>
</protein>
<dbReference type="Proteomes" id="UP000029121">
    <property type="component" value="Unassembled WGS sequence"/>
</dbReference>
<keyword evidence="2" id="KW-1185">Reference proteome</keyword>
<evidence type="ECO:0000313" key="2">
    <source>
        <dbReference type="Proteomes" id="UP000029121"/>
    </source>
</evidence>
<dbReference type="EMBL" id="KB870806">
    <property type="protein sequence ID" value="EOA34746.1"/>
    <property type="molecule type" value="Genomic_DNA"/>
</dbReference>
<proteinExistence type="predicted"/>
<dbReference type="AlphaFoldDB" id="R0GGC1"/>
<dbReference type="OrthoDB" id="6270329at2759"/>
<feature type="non-terminal residue" evidence="1">
    <location>
        <position position="311"/>
    </location>
</feature>
<organism evidence="1 2">
    <name type="scientific">Capsella rubella</name>
    <dbReference type="NCBI Taxonomy" id="81985"/>
    <lineage>
        <taxon>Eukaryota</taxon>
        <taxon>Viridiplantae</taxon>
        <taxon>Streptophyta</taxon>
        <taxon>Embryophyta</taxon>
        <taxon>Tracheophyta</taxon>
        <taxon>Spermatophyta</taxon>
        <taxon>Magnoliopsida</taxon>
        <taxon>eudicotyledons</taxon>
        <taxon>Gunneridae</taxon>
        <taxon>Pentapetalae</taxon>
        <taxon>rosids</taxon>
        <taxon>malvids</taxon>
        <taxon>Brassicales</taxon>
        <taxon>Brassicaceae</taxon>
        <taxon>Camelineae</taxon>
        <taxon>Capsella</taxon>
    </lineage>
</organism>
<dbReference type="KEGG" id="crb:17894350"/>